<evidence type="ECO:0000313" key="3">
    <source>
        <dbReference type="Proteomes" id="UP001296104"/>
    </source>
</evidence>
<comment type="caution">
    <text evidence="2">The sequence shown here is derived from an EMBL/GenBank/DDBJ whole genome shotgun (WGS) entry which is preliminary data.</text>
</comment>
<gene>
    <name evidence="2" type="ORF">LECACI_7A002372</name>
</gene>
<sequence>MEQSEVDAAADARAHCCGVCVEDEPFDWDSRRVLESTKQPSTAKPDGSDVAELALVEDDVVRAPGELGEVELDELEADSWLVMAEEALLEMNDDKTSKVEIEVLVADVAEPVIVPLELLGTEEIVVEGVVVSELLTSWLVPVGEIEDAELLLPDNKLVHEAVLKVEDTVAEDSDKLPVGEASEVEPTALFASLVKAGETDGNNLAPRTPLKTGTPRVDFK</sequence>
<evidence type="ECO:0000256" key="1">
    <source>
        <dbReference type="SAM" id="MobiDB-lite"/>
    </source>
</evidence>
<dbReference type="EMBL" id="CAVMBE010000010">
    <property type="protein sequence ID" value="CAK3895225.1"/>
    <property type="molecule type" value="Genomic_DNA"/>
</dbReference>
<reference evidence="2" key="1">
    <citation type="submission" date="2023-11" db="EMBL/GenBank/DDBJ databases">
        <authorList>
            <person name="Alioto T."/>
            <person name="Alioto T."/>
            <person name="Gomez Garrido J."/>
        </authorList>
    </citation>
    <scope>NUCLEOTIDE SEQUENCE</scope>
</reference>
<keyword evidence="3" id="KW-1185">Reference proteome</keyword>
<accession>A0AAI8YUS8</accession>
<protein>
    <submittedName>
        <fullName evidence="2">Uncharacterized protein</fullName>
    </submittedName>
</protein>
<dbReference type="Proteomes" id="UP001296104">
    <property type="component" value="Unassembled WGS sequence"/>
</dbReference>
<name>A0AAI8YUS8_9PEZI</name>
<proteinExistence type="predicted"/>
<evidence type="ECO:0000313" key="2">
    <source>
        <dbReference type="EMBL" id="CAK3895225.1"/>
    </source>
</evidence>
<feature type="region of interest" description="Disordered" evidence="1">
    <location>
        <begin position="199"/>
        <end position="220"/>
    </location>
</feature>
<dbReference type="AlphaFoldDB" id="A0AAI8YUS8"/>
<organism evidence="2 3">
    <name type="scientific">Lecanosticta acicola</name>
    <dbReference type="NCBI Taxonomy" id="111012"/>
    <lineage>
        <taxon>Eukaryota</taxon>
        <taxon>Fungi</taxon>
        <taxon>Dikarya</taxon>
        <taxon>Ascomycota</taxon>
        <taxon>Pezizomycotina</taxon>
        <taxon>Dothideomycetes</taxon>
        <taxon>Dothideomycetidae</taxon>
        <taxon>Mycosphaerellales</taxon>
        <taxon>Mycosphaerellaceae</taxon>
        <taxon>Lecanosticta</taxon>
    </lineage>
</organism>